<evidence type="ECO:0000313" key="3">
    <source>
        <dbReference type="Proteomes" id="UP000824125"/>
    </source>
</evidence>
<dbReference type="AlphaFoldDB" id="A0A9D1MUJ4"/>
<name>A0A9D1MUJ4_9FIRM</name>
<dbReference type="Proteomes" id="UP000824125">
    <property type="component" value="Unassembled WGS sequence"/>
</dbReference>
<dbReference type="EMBL" id="DVNM01000023">
    <property type="protein sequence ID" value="HIU69165.1"/>
    <property type="molecule type" value="Genomic_DNA"/>
</dbReference>
<comment type="caution">
    <text evidence="2">The sequence shown here is derived from an EMBL/GenBank/DDBJ whole genome shotgun (WGS) entry which is preliminary data.</text>
</comment>
<evidence type="ECO:0008006" key="4">
    <source>
        <dbReference type="Google" id="ProtNLM"/>
    </source>
</evidence>
<keyword evidence="1" id="KW-0732">Signal</keyword>
<accession>A0A9D1MUJ4</accession>
<proteinExistence type="predicted"/>
<dbReference type="PROSITE" id="PS51257">
    <property type="entry name" value="PROKAR_LIPOPROTEIN"/>
    <property type="match status" value="1"/>
</dbReference>
<evidence type="ECO:0000256" key="1">
    <source>
        <dbReference type="SAM" id="SignalP"/>
    </source>
</evidence>
<feature type="signal peptide" evidence="1">
    <location>
        <begin position="1"/>
        <end position="18"/>
    </location>
</feature>
<reference evidence="2" key="1">
    <citation type="submission" date="2020-10" db="EMBL/GenBank/DDBJ databases">
        <authorList>
            <person name="Gilroy R."/>
        </authorList>
    </citation>
    <scope>NUCLEOTIDE SEQUENCE</scope>
    <source>
        <strain evidence="2">CHK176-6737</strain>
    </source>
</reference>
<sequence>MKRVFLGFFCLLPALLGACTIQTYTPVLTTAFAQKAIVETGGFSYSCEICRTQDGAVSVTVSDTASAGMVMRCSGSGFAVSYDKIDQSMDFDKVNQNNACLAVYRAFDALASSQQPNASKTETGYAFYGKTNLGRFTLVQAQDGTLQSLSFPSAALQITFSAPEK</sequence>
<organism evidence="2 3">
    <name type="scientific">Candidatus Scybalenecus merdavium</name>
    <dbReference type="NCBI Taxonomy" id="2840939"/>
    <lineage>
        <taxon>Bacteria</taxon>
        <taxon>Bacillati</taxon>
        <taxon>Bacillota</taxon>
        <taxon>Clostridia</taxon>
        <taxon>Eubacteriales</taxon>
        <taxon>Oscillospiraceae</taxon>
        <taxon>Oscillospiraceae incertae sedis</taxon>
        <taxon>Candidatus Scybalenecus</taxon>
    </lineage>
</organism>
<reference evidence="2" key="2">
    <citation type="journal article" date="2021" name="PeerJ">
        <title>Extensive microbial diversity within the chicken gut microbiome revealed by metagenomics and culture.</title>
        <authorList>
            <person name="Gilroy R."/>
            <person name="Ravi A."/>
            <person name="Getino M."/>
            <person name="Pursley I."/>
            <person name="Horton D.L."/>
            <person name="Alikhan N.F."/>
            <person name="Baker D."/>
            <person name="Gharbi K."/>
            <person name="Hall N."/>
            <person name="Watson M."/>
            <person name="Adriaenssens E.M."/>
            <person name="Foster-Nyarko E."/>
            <person name="Jarju S."/>
            <person name="Secka A."/>
            <person name="Antonio M."/>
            <person name="Oren A."/>
            <person name="Chaudhuri R.R."/>
            <person name="La Ragione R."/>
            <person name="Hildebrand F."/>
            <person name="Pallen M.J."/>
        </authorList>
    </citation>
    <scope>NUCLEOTIDE SEQUENCE</scope>
    <source>
        <strain evidence="2">CHK176-6737</strain>
    </source>
</reference>
<evidence type="ECO:0000313" key="2">
    <source>
        <dbReference type="EMBL" id="HIU69165.1"/>
    </source>
</evidence>
<feature type="chain" id="PRO_5038876072" description="Lipoprotein" evidence="1">
    <location>
        <begin position="19"/>
        <end position="165"/>
    </location>
</feature>
<gene>
    <name evidence="2" type="ORF">IAD23_04330</name>
</gene>
<protein>
    <recommendedName>
        <fullName evidence="4">Lipoprotein</fullName>
    </recommendedName>
</protein>